<evidence type="ECO:0000313" key="2">
    <source>
        <dbReference type="EMBL" id="GBP15810.1"/>
    </source>
</evidence>
<protein>
    <submittedName>
        <fullName evidence="2">Uncharacterized protein</fullName>
    </submittedName>
</protein>
<dbReference type="OrthoDB" id="7482198at2759"/>
<comment type="caution">
    <text evidence="2">The sequence shown here is derived from an EMBL/GenBank/DDBJ whole genome shotgun (WGS) entry which is preliminary data.</text>
</comment>
<dbReference type="AlphaFoldDB" id="A0A4C1TPB0"/>
<evidence type="ECO:0000313" key="3">
    <source>
        <dbReference type="Proteomes" id="UP000299102"/>
    </source>
</evidence>
<dbReference type="Proteomes" id="UP000299102">
    <property type="component" value="Unassembled WGS sequence"/>
</dbReference>
<accession>A0A4C1TPB0</accession>
<dbReference type="EMBL" id="BGZK01000074">
    <property type="protein sequence ID" value="GBP15810.1"/>
    <property type="molecule type" value="Genomic_DNA"/>
</dbReference>
<sequence>MIQVRTRATARAQVKAHRHANNFRILCRRNTKLRGRPERAAGGARRRRLRARVALTLQLLFRLPELLKLREILVEDEHLGEAERGHGGRPRLTSQSPRRASTPTAPRHKPFSAKARLILPAPAHTPRIRSRLAAFRCHNRRPRAAVLAIRLDTIPKERSFS</sequence>
<organism evidence="2 3">
    <name type="scientific">Eumeta variegata</name>
    <name type="common">Bagworm moth</name>
    <name type="synonym">Eumeta japonica</name>
    <dbReference type="NCBI Taxonomy" id="151549"/>
    <lineage>
        <taxon>Eukaryota</taxon>
        <taxon>Metazoa</taxon>
        <taxon>Ecdysozoa</taxon>
        <taxon>Arthropoda</taxon>
        <taxon>Hexapoda</taxon>
        <taxon>Insecta</taxon>
        <taxon>Pterygota</taxon>
        <taxon>Neoptera</taxon>
        <taxon>Endopterygota</taxon>
        <taxon>Lepidoptera</taxon>
        <taxon>Glossata</taxon>
        <taxon>Ditrysia</taxon>
        <taxon>Tineoidea</taxon>
        <taxon>Psychidae</taxon>
        <taxon>Oiketicinae</taxon>
        <taxon>Eumeta</taxon>
    </lineage>
</organism>
<gene>
    <name evidence="2" type="ORF">EVAR_93983_1</name>
</gene>
<evidence type="ECO:0000256" key="1">
    <source>
        <dbReference type="SAM" id="MobiDB-lite"/>
    </source>
</evidence>
<feature type="compositionally biased region" description="Polar residues" evidence="1">
    <location>
        <begin position="92"/>
        <end position="104"/>
    </location>
</feature>
<name>A0A4C1TPB0_EUMVA</name>
<keyword evidence="3" id="KW-1185">Reference proteome</keyword>
<feature type="region of interest" description="Disordered" evidence="1">
    <location>
        <begin position="81"/>
        <end position="111"/>
    </location>
</feature>
<proteinExistence type="predicted"/>
<reference evidence="2 3" key="1">
    <citation type="journal article" date="2019" name="Commun. Biol.">
        <title>The bagworm genome reveals a unique fibroin gene that provides high tensile strength.</title>
        <authorList>
            <person name="Kono N."/>
            <person name="Nakamura H."/>
            <person name="Ohtoshi R."/>
            <person name="Tomita M."/>
            <person name="Numata K."/>
            <person name="Arakawa K."/>
        </authorList>
    </citation>
    <scope>NUCLEOTIDE SEQUENCE [LARGE SCALE GENOMIC DNA]</scope>
</reference>